<evidence type="ECO:0000313" key="6">
    <source>
        <dbReference type="EMBL" id="QDZ23468.1"/>
    </source>
</evidence>
<feature type="domain" description="Peptidase S8/S53" evidence="4">
    <location>
        <begin position="80"/>
        <end position="201"/>
    </location>
</feature>
<dbReference type="OrthoDB" id="509353at2759"/>
<evidence type="ECO:0008006" key="8">
    <source>
        <dbReference type="Google" id="ProtNLM"/>
    </source>
</evidence>
<evidence type="ECO:0000256" key="2">
    <source>
        <dbReference type="ARBA" id="ARBA00022801"/>
    </source>
</evidence>
<keyword evidence="2" id="KW-0378">Hydrolase</keyword>
<dbReference type="GO" id="GO:0006508">
    <property type="term" value="P:proteolysis"/>
    <property type="evidence" value="ECO:0007669"/>
    <property type="project" value="UniProtKB-KW"/>
</dbReference>
<keyword evidence="1" id="KW-0645">Protease</keyword>
<dbReference type="GO" id="GO:0004252">
    <property type="term" value="F:serine-type endopeptidase activity"/>
    <property type="evidence" value="ECO:0007669"/>
    <property type="project" value="InterPro"/>
</dbReference>
<organism evidence="6 7">
    <name type="scientific">Chloropicon primus</name>
    <dbReference type="NCBI Taxonomy" id="1764295"/>
    <lineage>
        <taxon>Eukaryota</taxon>
        <taxon>Viridiplantae</taxon>
        <taxon>Chlorophyta</taxon>
        <taxon>Chloropicophyceae</taxon>
        <taxon>Chloropicales</taxon>
        <taxon>Chloropicaceae</taxon>
        <taxon>Chloropicon</taxon>
    </lineage>
</organism>
<evidence type="ECO:0000256" key="3">
    <source>
        <dbReference type="ARBA" id="ARBA00022825"/>
    </source>
</evidence>
<reference evidence="6 7" key="1">
    <citation type="submission" date="2018-07" db="EMBL/GenBank/DDBJ databases">
        <title>The complete nuclear genome of the prasinophyte Chloropicon primus (CCMP1205).</title>
        <authorList>
            <person name="Pombert J.-F."/>
            <person name="Otis C."/>
            <person name="Turmel M."/>
            <person name="Lemieux C."/>
        </authorList>
    </citation>
    <scope>NUCLEOTIDE SEQUENCE [LARGE SCALE GENOMIC DNA]</scope>
    <source>
        <strain evidence="6 7">CCMP1205</strain>
    </source>
</reference>
<dbReference type="PANTHER" id="PTHR43399">
    <property type="entry name" value="SUBTILISIN-RELATED"/>
    <property type="match status" value="1"/>
</dbReference>
<dbReference type="InterPro" id="IPR003137">
    <property type="entry name" value="PA_domain"/>
</dbReference>
<dbReference type="EMBL" id="CP031043">
    <property type="protein sequence ID" value="QDZ23468.1"/>
    <property type="molecule type" value="Genomic_DNA"/>
</dbReference>
<keyword evidence="3" id="KW-0720">Serine protease</keyword>
<dbReference type="SUPFAM" id="SSF52743">
    <property type="entry name" value="Subtilisin-like"/>
    <property type="match status" value="1"/>
</dbReference>
<dbReference type="SUPFAM" id="SSF52025">
    <property type="entry name" value="PA domain"/>
    <property type="match status" value="1"/>
</dbReference>
<dbReference type="Pfam" id="PF00082">
    <property type="entry name" value="Peptidase_S8"/>
    <property type="match status" value="1"/>
</dbReference>
<dbReference type="InterPro" id="IPR023828">
    <property type="entry name" value="Peptidase_S8_Ser-AS"/>
</dbReference>
<protein>
    <recommendedName>
        <fullName evidence="8">Peptidase S8/S53 domain-containing protein</fullName>
    </recommendedName>
</protein>
<sequence length="270" mass="29395">MCPFTEKARNAQTAGAKAVLIYNNKEKGFYYMAGKKTDPGDDITIPSYSISLRYGQQVINAFEDGESLQVLFQGGASDVPTYETLAEYSSVGPTFDERIKPEILAPGNLVSAGVPLLSRKSCYVKEQSGTSMAVPVVSGAAVLIRQYFTEGRHKVDGVSQFTHPSGALIKAVLLNGAKPLDGYSEAGYPMNEVPSFEQGFGRVLLKRSLPLDSSFKLFVQDAVAISTGDVHSYCIETGDEGKLDVTLVWYDPSKQGEREGGVLYMYCFYI</sequence>
<dbReference type="InterPro" id="IPR046450">
    <property type="entry name" value="PA_dom_sf"/>
</dbReference>
<dbReference type="Proteomes" id="UP000316726">
    <property type="component" value="Chromosome 10"/>
</dbReference>
<evidence type="ECO:0000259" key="4">
    <source>
        <dbReference type="Pfam" id="PF00082"/>
    </source>
</evidence>
<proteinExistence type="predicted"/>
<evidence type="ECO:0000256" key="1">
    <source>
        <dbReference type="ARBA" id="ARBA00022670"/>
    </source>
</evidence>
<dbReference type="Pfam" id="PF02225">
    <property type="entry name" value="PA"/>
    <property type="match status" value="1"/>
</dbReference>
<dbReference type="Gene3D" id="3.50.30.30">
    <property type="match status" value="1"/>
</dbReference>
<keyword evidence="7" id="KW-1185">Reference proteome</keyword>
<evidence type="ECO:0000313" key="7">
    <source>
        <dbReference type="Proteomes" id="UP000316726"/>
    </source>
</evidence>
<dbReference type="STRING" id="1764295.A0A5B8MRX2"/>
<dbReference type="InterPro" id="IPR051048">
    <property type="entry name" value="Peptidase_S8/S53_subtilisin"/>
</dbReference>
<accession>A0A5B8MRX2</accession>
<dbReference type="PANTHER" id="PTHR43399:SF5">
    <property type="entry name" value="PEPTIDASE S8 FAMILY WITH PROTEASE-ASSOCIATED DOMAIN"/>
    <property type="match status" value="1"/>
</dbReference>
<dbReference type="PROSITE" id="PS00138">
    <property type="entry name" value="SUBTILASE_SER"/>
    <property type="match status" value="1"/>
</dbReference>
<dbReference type="InterPro" id="IPR000209">
    <property type="entry name" value="Peptidase_S8/S53_dom"/>
</dbReference>
<feature type="domain" description="PA" evidence="5">
    <location>
        <begin position="2"/>
        <end position="56"/>
    </location>
</feature>
<evidence type="ECO:0000259" key="5">
    <source>
        <dbReference type="Pfam" id="PF02225"/>
    </source>
</evidence>
<dbReference type="Gene3D" id="3.40.50.200">
    <property type="entry name" value="Peptidase S8/S53 domain"/>
    <property type="match status" value="1"/>
</dbReference>
<dbReference type="AlphaFoldDB" id="A0A5B8MRX2"/>
<gene>
    <name evidence="6" type="ORF">A3770_10p59860</name>
</gene>
<name>A0A5B8MRX2_9CHLO</name>
<dbReference type="InterPro" id="IPR036852">
    <property type="entry name" value="Peptidase_S8/S53_dom_sf"/>
</dbReference>